<organism evidence="2 3">
    <name type="scientific">Rhizobium alvei</name>
    <dbReference type="NCBI Taxonomy" id="1132659"/>
    <lineage>
        <taxon>Bacteria</taxon>
        <taxon>Pseudomonadati</taxon>
        <taxon>Pseudomonadota</taxon>
        <taxon>Alphaproteobacteria</taxon>
        <taxon>Hyphomicrobiales</taxon>
        <taxon>Rhizobiaceae</taxon>
        <taxon>Rhizobium/Agrobacterium group</taxon>
        <taxon>Rhizobium</taxon>
    </lineage>
</organism>
<gene>
    <name evidence="2" type="ORF">Q4481_04645</name>
</gene>
<evidence type="ECO:0000313" key="3">
    <source>
        <dbReference type="Proteomes" id="UP001174932"/>
    </source>
</evidence>
<protein>
    <submittedName>
        <fullName evidence="2">Histidine kinase</fullName>
    </submittedName>
</protein>
<proteinExistence type="predicted"/>
<reference evidence="2" key="1">
    <citation type="journal article" date="2015" name="Int. J. Syst. Evol. Microbiol.">
        <title>Rhizobium alvei sp. nov., isolated from a freshwater river.</title>
        <authorList>
            <person name="Sheu S.Y."/>
            <person name="Huang H.W."/>
            <person name="Young C.C."/>
            <person name="Chen W.M."/>
        </authorList>
    </citation>
    <scope>NUCLEOTIDE SEQUENCE</scope>
    <source>
        <strain evidence="2">TNR-22</strain>
    </source>
</reference>
<dbReference type="Gene3D" id="3.40.1000.10">
    <property type="entry name" value="Mog1/PsbP, alpha/beta/alpha sandwich"/>
    <property type="match status" value="1"/>
</dbReference>
<dbReference type="RefSeq" id="WP_304375146.1">
    <property type="nucleotide sequence ID" value="NZ_JAUOZU010000004.1"/>
</dbReference>
<dbReference type="EMBL" id="JAUOZU010000004">
    <property type="protein sequence ID" value="MDO6963233.1"/>
    <property type="molecule type" value="Genomic_DNA"/>
</dbReference>
<feature type="signal peptide" evidence="1">
    <location>
        <begin position="1"/>
        <end position="21"/>
    </location>
</feature>
<name>A0ABT8YIS6_9HYPH</name>
<reference evidence="2" key="2">
    <citation type="submission" date="2023-07" db="EMBL/GenBank/DDBJ databases">
        <authorList>
            <person name="Shen H."/>
        </authorList>
    </citation>
    <scope>NUCLEOTIDE SEQUENCE</scope>
    <source>
        <strain evidence="2">TNR-22</strain>
    </source>
</reference>
<dbReference type="Proteomes" id="UP001174932">
    <property type="component" value="Unassembled WGS sequence"/>
</dbReference>
<keyword evidence="2" id="KW-0418">Kinase</keyword>
<evidence type="ECO:0000313" key="2">
    <source>
        <dbReference type="EMBL" id="MDO6963233.1"/>
    </source>
</evidence>
<sequence length="163" mass="17028">MHRTILASVAAALLFTTSAFAAEISFPSDAPVATMTIPDDWGPKETETGIDATAPDNSIYLAVDVATADNTEATVKEAIEYLKEQGVTVDAASAKQDEGTLNGMPLFTISWSGTDADGPASIGLAAVTVGDKNLVFTYWGTQGEEDKNAEAVNAIMRSLKPAN</sequence>
<evidence type="ECO:0000256" key="1">
    <source>
        <dbReference type="SAM" id="SignalP"/>
    </source>
</evidence>
<feature type="chain" id="PRO_5047178266" evidence="1">
    <location>
        <begin position="22"/>
        <end position="163"/>
    </location>
</feature>
<comment type="caution">
    <text evidence="2">The sequence shown here is derived from an EMBL/GenBank/DDBJ whole genome shotgun (WGS) entry which is preliminary data.</text>
</comment>
<keyword evidence="1" id="KW-0732">Signal</keyword>
<keyword evidence="2" id="KW-0808">Transferase</keyword>
<dbReference type="GO" id="GO:0016301">
    <property type="term" value="F:kinase activity"/>
    <property type="evidence" value="ECO:0007669"/>
    <property type="project" value="UniProtKB-KW"/>
</dbReference>
<accession>A0ABT8YIS6</accession>
<keyword evidence="3" id="KW-1185">Reference proteome</keyword>